<feature type="compositionally biased region" description="Pro residues" evidence="3">
    <location>
        <begin position="86"/>
        <end position="98"/>
    </location>
</feature>
<dbReference type="InterPro" id="IPR000504">
    <property type="entry name" value="RRM_dom"/>
</dbReference>
<feature type="compositionally biased region" description="Basic residues" evidence="3">
    <location>
        <begin position="311"/>
        <end position="322"/>
    </location>
</feature>
<feature type="compositionally biased region" description="Low complexity" evidence="3">
    <location>
        <begin position="31"/>
        <end position="40"/>
    </location>
</feature>
<dbReference type="PANTHER" id="PTHR47640">
    <property type="entry name" value="TRNA SELENOCYSTEINE 1-ASSOCIATED PROTEIN 1-RELATED-RELATED"/>
    <property type="match status" value="1"/>
</dbReference>
<keyword evidence="1 2" id="KW-0694">RNA-binding</keyword>
<feature type="region of interest" description="Disordered" evidence="3">
    <location>
        <begin position="146"/>
        <end position="167"/>
    </location>
</feature>
<sequence>MSSLDAELARFEAELGGLPGPPGAPSPVTLPVPQQGPSAGPYGGHGAPAPGQAYPPAHIPQQLPPPPGFRPPMQQPSAPYGAPAVLPQPPVMPAYVPQPAPLQQSAAALHSSRQPTTYYAAPAGPAMPAALPAYVAPAPAASSSYGMAYSSGPSSMAPQQSPADALASVKAALQQQAQEKKKKPPAVPRAAGGEKWWDPTLVEWPKDDFRIFVGDLGNEVNDDVLQKSFQKFTTLLKAKVVRDKRTNKTKGYGFVSFSDPIEGAKALREMDGKYVGNRPCKLRKSTWDERIDQQQINKKKRKGNPDGKPILNHKKHVGVLHR</sequence>
<dbReference type="InterPro" id="IPR034215">
    <property type="entry name" value="RBM42_RRM"/>
</dbReference>
<dbReference type="SMART" id="SM00360">
    <property type="entry name" value="RRM"/>
    <property type="match status" value="1"/>
</dbReference>
<dbReference type="InterPro" id="IPR012677">
    <property type="entry name" value="Nucleotide-bd_a/b_plait_sf"/>
</dbReference>
<feature type="compositionally biased region" description="Low complexity" evidence="3">
    <location>
        <begin position="47"/>
        <end position="61"/>
    </location>
</feature>
<name>A0ABP1GBJ3_9CHLO</name>
<feature type="domain" description="RRM" evidence="4">
    <location>
        <begin position="209"/>
        <end position="287"/>
    </location>
</feature>
<feature type="compositionally biased region" description="Pro residues" evidence="3">
    <location>
        <begin position="62"/>
        <end position="74"/>
    </location>
</feature>
<evidence type="ECO:0000313" key="6">
    <source>
        <dbReference type="Proteomes" id="UP001497392"/>
    </source>
</evidence>
<evidence type="ECO:0000313" key="5">
    <source>
        <dbReference type="EMBL" id="CAL5229544.1"/>
    </source>
</evidence>
<dbReference type="PROSITE" id="PS50102">
    <property type="entry name" value="RRM"/>
    <property type="match status" value="1"/>
</dbReference>
<dbReference type="InterPro" id="IPR035979">
    <property type="entry name" value="RBD_domain_sf"/>
</dbReference>
<reference evidence="5 6" key="1">
    <citation type="submission" date="2024-06" db="EMBL/GenBank/DDBJ databases">
        <authorList>
            <person name="Kraege A."/>
            <person name="Thomma B."/>
        </authorList>
    </citation>
    <scope>NUCLEOTIDE SEQUENCE [LARGE SCALE GENOMIC DNA]</scope>
</reference>
<dbReference type="Pfam" id="PF00076">
    <property type="entry name" value="RRM_1"/>
    <property type="match status" value="1"/>
</dbReference>
<evidence type="ECO:0000256" key="1">
    <source>
        <dbReference type="ARBA" id="ARBA00022884"/>
    </source>
</evidence>
<evidence type="ECO:0000256" key="2">
    <source>
        <dbReference type="PROSITE-ProRule" id="PRU00176"/>
    </source>
</evidence>
<accession>A0ABP1GBJ3</accession>
<protein>
    <submittedName>
        <fullName evidence="5">G12891 protein</fullName>
    </submittedName>
</protein>
<dbReference type="InterPro" id="IPR050825">
    <property type="entry name" value="RBM42_RBP45_47-like"/>
</dbReference>
<dbReference type="CDD" id="cd12383">
    <property type="entry name" value="RRM_RBM42"/>
    <property type="match status" value="1"/>
</dbReference>
<feature type="region of interest" description="Disordered" evidence="3">
    <location>
        <begin position="173"/>
        <end position="192"/>
    </location>
</feature>
<evidence type="ECO:0000256" key="3">
    <source>
        <dbReference type="SAM" id="MobiDB-lite"/>
    </source>
</evidence>
<keyword evidence="6" id="KW-1185">Reference proteome</keyword>
<feature type="compositionally biased region" description="Pro residues" evidence="3">
    <location>
        <begin position="19"/>
        <end position="30"/>
    </location>
</feature>
<proteinExistence type="predicted"/>
<feature type="compositionally biased region" description="Low complexity" evidence="3">
    <location>
        <begin position="146"/>
        <end position="158"/>
    </location>
</feature>
<organism evidence="5 6">
    <name type="scientific">Coccomyxa viridis</name>
    <dbReference type="NCBI Taxonomy" id="1274662"/>
    <lineage>
        <taxon>Eukaryota</taxon>
        <taxon>Viridiplantae</taxon>
        <taxon>Chlorophyta</taxon>
        <taxon>core chlorophytes</taxon>
        <taxon>Trebouxiophyceae</taxon>
        <taxon>Trebouxiophyceae incertae sedis</taxon>
        <taxon>Coccomyxaceae</taxon>
        <taxon>Coccomyxa</taxon>
    </lineage>
</organism>
<dbReference type="SUPFAM" id="SSF54928">
    <property type="entry name" value="RNA-binding domain, RBD"/>
    <property type="match status" value="1"/>
</dbReference>
<dbReference type="Gene3D" id="3.30.70.330">
    <property type="match status" value="1"/>
</dbReference>
<dbReference type="EMBL" id="CAXHTA020000021">
    <property type="protein sequence ID" value="CAL5229544.1"/>
    <property type="molecule type" value="Genomic_DNA"/>
</dbReference>
<feature type="region of interest" description="Disordered" evidence="3">
    <location>
        <begin position="292"/>
        <end position="322"/>
    </location>
</feature>
<comment type="caution">
    <text evidence="5">The sequence shown here is derived from an EMBL/GenBank/DDBJ whole genome shotgun (WGS) entry which is preliminary data.</text>
</comment>
<evidence type="ECO:0000259" key="4">
    <source>
        <dbReference type="PROSITE" id="PS50102"/>
    </source>
</evidence>
<gene>
    <name evidence="5" type="primary">g12891</name>
    <name evidence="5" type="ORF">VP750_LOCUS11450</name>
</gene>
<dbReference type="PANTHER" id="PTHR47640:SF11">
    <property type="entry name" value="RNA-BINDING PROTEIN 42"/>
    <property type="match status" value="1"/>
</dbReference>
<feature type="region of interest" description="Disordered" evidence="3">
    <location>
        <begin position="1"/>
        <end position="98"/>
    </location>
</feature>
<dbReference type="Proteomes" id="UP001497392">
    <property type="component" value="Unassembled WGS sequence"/>
</dbReference>